<accession>A0A0C3A142</accession>
<dbReference type="OrthoDB" id="2688393at2759"/>
<dbReference type="Proteomes" id="UP000053989">
    <property type="component" value="Unassembled WGS sequence"/>
</dbReference>
<sequence>MDDFDDNGSPDSPLDILEGNLVHCSCIDVHPGPPDLCEPPSKHALVEQDDEDSPHWLSSGHFTEHYPGMAAAILGKEKTVFKSQEATELERGDSEWVPFHNEDEWEFAHFLMKNLGQTKINELLKLSSASK</sequence>
<keyword evidence="3" id="KW-1185">Reference proteome</keyword>
<evidence type="ECO:0000313" key="3">
    <source>
        <dbReference type="Proteomes" id="UP000053989"/>
    </source>
</evidence>
<evidence type="ECO:0000313" key="2">
    <source>
        <dbReference type="EMBL" id="KIM67383.1"/>
    </source>
</evidence>
<reference evidence="2 3" key="1">
    <citation type="submission" date="2014-04" db="EMBL/GenBank/DDBJ databases">
        <authorList>
            <consortium name="DOE Joint Genome Institute"/>
            <person name="Kuo A."/>
            <person name="Kohler A."/>
            <person name="Nagy L.G."/>
            <person name="Floudas D."/>
            <person name="Copeland A."/>
            <person name="Barry K.W."/>
            <person name="Cichocki N."/>
            <person name="Veneault-Fourrey C."/>
            <person name="LaButti K."/>
            <person name="Lindquist E.A."/>
            <person name="Lipzen A."/>
            <person name="Lundell T."/>
            <person name="Morin E."/>
            <person name="Murat C."/>
            <person name="Sun H."/>
            <person name="Tunlid A."/>
            <person name="Henrissat B."/>
            <person name="Grigoriev I.V."/>
            <person name="Hibbett D.S."/>
            <person name="Martin F."/>
            <person name="Nordberg H.P."/>
            <person name="Cantor M.N."/>
            <person name="Hua S.X."/>
        </authorList>
    </citation>
    <scope>NUCLEOTIDE SEQUENCE [LARGE SCALE GENOMIC DNA]</scope>
    <source>
        <strain evidence="2 3">Foug A</strain>
    </source>
</reference>
<name>A0A0C3A142_9AGAM</name>
<evidence type="ECO:0000256" key="1">
    <source>
        <dbReference type="SAM" id="MobiDB-lite"/>
    </source>
</evidence>
<dbReference type="InParanoid" id="A0A0C3A142"/>
<organism evidence="2 3">
    <name type="scientific">Scleroderma citrinum Foug A</name>
    <dbReference type="NCBI Taxonomy" id="1036808"/>
    <lineage>
        <taxon>Eukaryota</taxon>
        <taxon>Fungi</taxon>
        <taxon>Dikarya</taxon>
        <taxon>Basidiomycota</taxon>
        <taxon>Agaricomycotina</taxon>
        <taxon>Agaricomycetes</taxon>
        <taxon>Agaricomycetidae</taxon>
        <taxon>Boletales</taxon>
        <taxon>Sclerodermatineae</taxon>
        <taxon>Sclerodermataceae</taxon>
        <taxon>Scleroderma</taxon>
    </lineage>
</organism>
<proteinExistence type="predicted"/>
<dbReference type="EMBL" id="KN822013">
    <property type="protein sequence ID" value="KIM67383.1"/>
    <property type="molecule type" value="Genomic_DNA"/>
</dbReference>
<protein>
    <submittedName>
        <fullName evidence="2">Uncharacterized protein</fullName>
    </submittedName>
</protein>
<gene>
    <name evidence="2" type="ORF">SCLCIDRAFT_21259</name>
</gene>
<dbReference type="AlphaFoldDB" id="A0A0C3A142"/>
<reference evidence="3" key="2">
    <citation type="submission" date="2015-01" db="EMBL/GenBank/DDBJ databases">
        <title>Evolutionary Origins and Diversification of the Mycorrhizal Mutualists.</title>
        <authorList>
            <consortium name="DOE Joint Genome Institute"/>
            <consortium name="Mycorrhizal Genomics Consortium"/>
            <person name="Kohler A."/>
            <person name="Kuo A."/>
            <person name="Nagy L.G."/>
            <person name="Floudas D."/>
            <person name="Copeland A."/>
            <person name="Barry K.W."/>
            <person name="Cichocki N."/>
            <person name="Veneault-Fourrey C."/>
            <person name="LaButti K."/>
            <person name="Lindquist E.A."/>
            <person name="Lipzen A."/>
            <person name="Lundell T."/>
            <person name="Morin E."/>
            <person name="Murat C."/>
            <person name="Riley R."/>
            <person name="Ohm R."/>
            <person name="Sun H."/>
            <person name="Tunlid A."/>
            <person name="Henrissat B."/>
            <person name="Grigoriev I.V."/>
            <person name="Hibbett D.S."/>
            <person name="Martin F."/>
        </authorList>
    </citation>
    <scope>NUCLEOTIDE SEQUENCE [LARGE SCALE GENOMIC DNA]</scope>
    <source>
        <strain evidence="3">Foug A</strain>
    </source>
</reference>
<dbReference type="HOGENOM" id="CLU_1928814_0_0_1"/>
<feature type="region of interest" description="Disordered" evidence="1">
    <location>
        <begin position="40"/>
        <end position="61"/>
    </location>
</feature>